<dbReference type="PIRSF" id="PIRSF028301">
    <property type="entry name" value="UCP028301"/>
    <property type="match status" value="1"/>
</dbReference>
<dbReference type="NCBIfam" id="TIGR03358">
    <property type="entry name" value="VI_chp_5"/>
    <property type="match status" value="1"/>
</dbReference>
<accession>A0A6P2DDH8</accession>
<evidence type="ECO:0000313" key="1">
    <source>
        <dbReference type="EMBL" id="VTS00172.1"/>
    </source>
</evidence>
<sequence>MGSESLQKKLDRVRKPRVHITYDVETEGALVVKELPFVVGVLGDFSGQPTEPLKPLKERKFIQIDRDNFNDVMSRMTPGLNLKVKNTLKDDGSDLGLQLKFSNMDDFSPEKVAQQVDPVKKLIETRDRLRDLLTKVDRSEGLEGLLEKVLSNTEELKKLADQVGAQPADGQ</sequence>
<keyword evidence="2" id="KW-1185">Reference proteome</keyword>
<dbReference type="EMBL" id="LR593886">
    <property type="protein sequence ID" value="VTS00172.1"/>
    <property type="molecule type" value="Genomic_DNA"/>
</dbReference>
<dbReference type="AlphaFoldDB" id="A0A6P2DDH8"/>
<evidence type="ECO:0000313" key="2">
    <source>
        <dbReference type="Proteomes" id="UP000464178"/>
    </source>
</evidence>
<dbReference type="Proteomes" id="UP000464178">
    <property type="component" value="Chromosome"/>
</dbReference>
<dbReference type="PANTHER" id="PTHR35850">
    <property type="entry name" value="CYTOPLASMIC PROTEIN-RELATED"/>
    <property type="match status" value="1"/>
</dbReference>
<organism evidence="1 2">
    <name type="scientific">Gemmata massiliana</name>
    <dbReference type="NCBI Taxonomy" id="1210884"/>
    <lineage>
        <taxon>Bacteria</taxon>
        <taxon>Pseudomonadati</taxon>
        <taxon>Planctomycetota</taxon>
        <taxon>Planctomycetia</taxon>
        <taxon>Gemmatales</taxon>
        <taxon>Gemmataceae</taxon>
        <taxon>Gemmata</taxon>
    </lineage>
</organism>
<reference evidence="1 2" key="1">
    <citation type="submission" date="2019-05" db="EMBL/GenBank/DDBJ databases">
        <authorList>
            <consortium name="Science for Life Laboratories"/>
        </authorList>
    </citation>
    <scope>NUCLEOTIDE SEQUENCE [LARGE SCALE GENOMIC DNA]</scope>
    <source>
        <strain evidence="1">Soil9</strain>
    </source>
</reference>
<protein>
    <recommendedName>
        <fullName evidence="3">Type VI secretion system contractile sheath small subunit</fullName>
    </recommendedName>
</protein>
<dbReference type="KEGG" id="gms:SOIL9_82730"/>
<dbReference type="InterPro" id="IPR008312">
    <property type="entry name" value="T6SS_TssB1"/>
</dbReference>
<gene>
    <name evidence="1" type="ORF">SOIL9_82730</name>
</gene>
<evidence type="ECO:0008006" key="3">
    <source>
        <dbReference type="Google" id="ProtNLM"/>
    </source>
</evidence>
<proteinExistence type="predicted"/>
<dbReference type="Pfam" id="PF05591">
    <property type="entry name" value="T6SS_VipA"/>
    <property type="match status" value="1"/>
</dbReference>
<dbReference type="PANTHER" id="PTHR35850:SF1">
    <property type="entry name" value="TYPE VI SECRETION SYSTEM SHEATH PROTEIN TSSB1"/>
    <property type="match status" value="1"/>
</dbReference>
<name>A0A6P2DDH8_9BACT</name>
<dbReference type="RefSeq" id="WP_162672094.1">
    <property type="nucleotide sequence ID" value="NZ_LR593886.1"/>
</dbReference>